<feature type="transmembrane region" description="Helical" evidence="1">
    <location>
        <begin position="154"/>
        <end position="173"/>
    </location>
</feature>
<dbReference type="GeneID" id="39421256"/>
<protein>
    <submittedName>
        <fullName evidence="3">Putative undecaprenyl-diphosphatase YbjG</fullName>
        <ecNumber evidence="3">3.6.1.27</ecNumber>
    </submittedName>
</protein>
<organism evidence="3 4">
    <name type="scientific">Candidatus Nitrosocosmicus franklandianus</name>
    <dbReference type="NCBI Taxonomy" id="1798806"/>
    <lineage>
        <taxon>Archaea</taxon>
        <taxon>Nitrososphaerota</taxon>
        <taxon>Nitrososphaeria</taxon>
        <taxon>Nitrososphaerales</taxon>
        <taxon>Nitrososphaeraceae</taxon>
        <taxon>Candidatus Nitrosocosmicus</taxon>
    </lineage>
</organism>
<feature type="transmembrane region" description="Helical" evidence="1">
    <location>
        <begin position="7"/>
        <end position="25"/>
    </location>
</feature>
<keyword evidence="1" id="KW-0812">Transmembrane</keyword>
<keyword evidence="1" id="KW-1133">Transmembrane helix</keyword>
<dbReference type="Pfam" id="PF01569">
    <property type="entry name" value="PAP2"/>
    <property type="match status" value="1"/>
</dbReference>
<dbReference type="EC" id="3.6.1.27" evidence="3"/>
<accession>A0A484IH86</accession>
<dbReference type="Proteomes" id="UP000294299">
    <property type="component" value="Chromosome NFRAN"/>
</dbReference>
<dbReference type="GO" id="GO:0050380">
    <property type="term" value="F:undecaprenyl-diphosphatase activity"/>
    <property type="evidence" value="ECO:0007669"/>
    <property type="project" value="UniProtKB-EC"/>
</dbReference>
<dbReference type="EMBL" id="LR216287">
    <property type="protein sequence ID" value="VFJ14276.1"/>
    <property type="molecule type" value="Genomic_DNA"/>
</dbReference>
<sequence>MNIRKITTTVIFFSFVIWTIMVYSAENSSTMDLIERIDNVFGSYLPSKELQASPVKPFMEFLSDYGREYFWTFTIAILFLCGKREGKLSALLIFVSIIIIIPVNTVLKDVIDKDRPVLAVNESSEAYPSGHASIVTAGVLGSALYFNNTWKKKTVSVLLIIEAFFVCISRIFLGSHYVSDVVGGALLGSFVVLTVSFYTESIYAIYCRIYNRFKRLI</sequence>
<proteinExistence type="predicted"/>
<reference evidence="3 4" key="1">
    <citation type="submission" date="2019-02" db="EMBL/GenBank/DDBJ databases">
        <authorList>
            <person name="Lehtovirta-Morley E L."/>
        </authorList>
    </citation>
    <scope>NUCLEOTIDE SEQUENCE [LARGE SCALE GENOMIC DNA]</scope>
    <source>
        <strain evidence="3">NFRAN1</strain>
    </source>
</reference>
<feature type="domain" description="Phosphatidic acid phosphatase type 2/haloperoxidase" evidence="2">
    <location>
        <begin position="91"/>
        <end position="196"/>
    </location>
</feature>
<dbReference type="InterPro" id="IPR036938">
    <property type="entry name" value="PAP2/HPO_sf"/>
</dbReference>
<feature type="transmembrane region" description="Helical" evidence="1">
    <location>
        <begin position="88"/>
        <end position="107"/>
    </location>
</feature>
<evidence type="ECO:0000313" key="4">
    <source>
        <dbReference type="Proteomes" id="UP000294299"/>
    </source>
</evidence>
<dbReference type="SMART" id="SM00014">
    <property type="entry name" value="acidPPc"/>
    <property type="match status" value="1"/>
</dbReference>
<evidence type="ECO:0000256" key="1">
    <source>
        <dbReference type="SAM" id="Phobius"/>
    </source>
</evidence>
<feature type="transmembrane region" description="Helical" evidence="1">
    <location>
        <begin position="185"/>
        <end position="206"/>
    </location>
</feature>
<dbReference type="KEGG" id="nfn:NFRAN_1954"/>
<dbReference type="PANTHER" id="PTHR14969:SF13">
    <property type="entry name" value="AT30094P"/>
    <property type="match status" value="1"/>
</dbReference>
<dbReference type="AlphaFoldDB" id="A0A484IH86"/>
<keyword evidence="1" id="KW-0472">Membrane</keyword>
<dbReference type="RefSeq" id="WP_134484533.1">
    <property type="nucleotide sequence ID" value="NZ_LR216287.1"/>
</dbReference>
<feature type="transmembrane region" description="Helical" evidence="1">
    <location>
        <begin position="127"/>
        <end position="147"/>
    </location>
</feature>
<name>A0A484IH86_9ARCH</name>
<evidence type="ECO:0000259" key="2">
    <source>
        <dbReference type="SMART" id="SM00014"/>
    </source>
</evidence>
<keyword evidence="3" id="KW-0378">Hydrolase</keyword>
<keyword evidence="4" id="KW-1185">Reference proteome</keyword>
<dbReference type="PANTHER" id="PTHR14969">
    <property type="entry name" value="SPHINGOSINE-1-PHOSPHATE PHOSPHOHYDROLASE"/>
    <property type="match status" value="1"/>
</dbReference>
<dbReference type="Gene3D" id="1.20.144.10">
    <property type="entry name" value="Phosphatidic acid phosphatase type 2/haloperoxidase"/>
    <property type="match status" value="1"/>
</dbReference>
<dbReference type="OrthoDB" id="10182at2157"/>
<evidence type="ECO:0000313" key="3">
    <source>
        <dbReference type="EMBL" id="VFJ14276.1"/>
    </source>
</evidence>
<dbReference type="SUPFAM" id="SSF48317">
    <property type="entry name" value="Acid phosphatase/Vanadium-dependent haloperoxidase"/>
    <property type="match status" value="1"/>
</dbReference>
<gene>
    <name evidence="3" type="ORF">NFRAN_1954</name>
</gene>
<dbReference type="InterPro" id="IPR000326">
    <property type="entry name" value="PAP2/HPO"/>
</dbReference>
<feature type="transmembrane region" description="Helical" evidence="1">
    <location>
        <begin position="65"/>
        <end position="81"/>
    </location>
</feature>